<gene>
    <name evidence="4" type="ORF">WKV53_01630</name>
</gene>
<feature type="domain" description="Type II/III secretion system secretin-like" evidence="3">
    <location>
        <begin position="648"/>
        <end position="809"/>
    </location>
</feature>
<accession>A0ABU9AQ93</accession>
<dbReference type="SUPFAM" id="SSF48452">
    <property type="entry name" value="TPR-like"/>
    <property type="match status" value="1"/>
</dbReference>
<dbReference type="InterPro" id="IPR004846">
    <property type="entry name" value="T2SS/T3SS_dom"/>
</dbReference>
<dbReference type="EMBL" id="JBBUKT010000001">
    <property type="protein sequence ID" value="MEK7949174.1"/>
    <property type="molecule type" value="Genomic_DNA"/>
</dbReference>
<dbReference type="PANTHER" id="PTHR30332:SF17">
    <property type="entry name" value="TYPE IV PILIATION SYSTEM PROTEIN DR_0774-RELATED"/>
    <property type="match status" value="1"/>
</dbReference>
<evidence type="ECO:0000256" key="2">
    <source>
        <dbReference type="SAM" id="SignalP"/>
    </source>
</evidence>
<keyword evidence="5" id="KW-1185">Reference proteome</keyword>
<comment type="similarity">
    <text evidence="1">Belongs to the bacterial secretin family.</text>
</comment>
<dbReference type="InterPro" id="IPR011990">
    <property type="entry name" value="TPR-like_helical_dom_sf"/>
</dbReference>
<dbReference type="NCBIfam" id="NF042912">
    <property type="entry name" value="Amuc_1098_fam"/>
    <property type="match status" value="1"/>
</dbReference>
<dbReference type="RefSeq" id="WP_341402595.1">
    <property type="nucleotide sequence ID" value="NZ_JBBUKT010000001.1"/>
</dbReference>
<dbReference type="Pfam" id="PF00263">
    <property type="entry name" value="Secretin"/>
    <property type="match status" value="1"/>
</dbReference>
<feature type="signal peptide" evidence="2">
    <location>
        <begin position="1"/>
        <end position="34"/>
    </location>
</feature>
<dbReference type="Gene3D" id="1.25.40.10">
    <property type="entry name" value="Tetratricopeptide repeat domain"/>
    <property type="match status" value="1"/>
</dbReference>
<name>A0ABU9AQ93_9BACT</name>
<feature type="chain" id="PRO_5045845511" evidence="2">
    <location>
        <begin position="35"/>
        <end position="818"/>
    </location>
</feature>
<evidence type="ECO:0000256" key="1">
    <source>
        <dbReference type="RuleBase" id="RU004003"/>
    </source>
</evidence>
<dbReference type="InterPro" id="IPR050810">
    <property type="entry name" value="Bact_Secretion_Sys_Channel"/>
</dbReference>
<evidence type="ECO:0000259" key="3">
    <source>
        <dbReference type="Pfam" id="PF00263"/>
    </source>
</evidence>
<dbReference type="InterPro" id="IPR049997">
    <property type="entry name" value="Amuc_1098-like"/>
</dbReference>
<organism evidence="4 5">
    <name type="scientific">Luteolibacter soli</name>
    <dbReference type="NCBI Taxonomy" id="3135280"/>
    <lineage>
        <taxon>Bacteria</taxon>
        <taxon>Pseudomonadati</taxon>
        <taxon>Verrucomicrobiota</taxon>
        <taxon>Verrucomicrobiia</taxon>
        <taxon>Verrucomicrobiales</taxon>
        <taxon>Verrucomicrobiaceae</taxon>
        <taxon>Luteolibacter</taxon>
    </lineage>
</organism>
<dbReference type="PANTHER" id="PTHR30332">
    <property type="entry name" value="PROBABLE GENERAL SECRETION PATHWAY PROTEIN D"/>
    <property type="match status" value="1"/>
</dbReference>
<evidence type="ECO:0000313" key="4">
    <source>
        <dbReference type="EMBL" id="MEK7949174.1"/>
    </source>
</evidence>
<proteinExistence type="inferred from homology"/>
<dbReference type="Proteomes" id="UP001371305">
    <property type="component" value="Unassembled WGS sequence"/>
</dbReference>
<reference evidence="4 5" key="1">
    <citation type="submission" date="2024-04" db="EMBL/GenBank/DDBJ databases">
        <title>Luteolibacter sp. isolated from soil.</title>
        <authorList>
            <person name="An J."/>
        </authorList>
    </citation>
    <scope>NUCLEOTIDE SEQUENCE [LARGE SCALE GENOMIC DNA]</scope>
    <source>
        <strain evidence="4 5">Y139</strain>
    </source>
</reference>
<keyword evidence="2" id="KW-0732">Signal</keyword>
<comment type="caution">
    <text evidence="4">The sequence shown here is derived from an EMBL/GenBank/DDBJ whole genome shotgun (WGS) entry which is preliminary data.</text>
</comment>
<protein>
    <submittedName>
        <fullName evidence="4">Amuc_1098 family type IV pilus outer membrane protein</fullName>
    </submittedName>
</protein>
<sequence>MPISDRLTTTLASRARLLALAPATCLLLAQPIFAQSSSRMAQAEVQRRANNANEAQELLKKGDESYKAGKWADAVAAYTGARELLPEAPATAEWRKAATDRLVQASVEHAREQRRLGDVSGAKATVDKVLDASVAPDSGLAKEMRDQLNDPIRTNPAVTKKDAKDVDNVRQMLYEAEGFYNLGDFDKAGRVYEEVLRVDRYNKAARRGMEQVAQHKADYARAAYDEARSDMLSQVDEAWQLRVSPGEVNPSDLTAGGDVSNAPVSVSAKMERLILPVVDFQDVSIQEAFDFLRAQSMDLDNIELDPARRGINFVLELGNTEAAVKAKAAKITLQLKNVPLSQVVKHVCEMTRTVPVAQQWAVSIRPVGADTTEIVTRNFRVQPDFLTSGAATVGSGNAKTDDPFAGNNAGEELLVRRLSAEEILKQQGVPFPQGASASFNAGNSTLTVRNTPANLELVQQLADAMAGAEPAMVVVEVRMVKTQETVLKELGFDWLLGEFSLGGHGLVPGVAANWLTGGANNPDNLSDIALLPGTTNRYGLTSGNRSGGEAVNNNSIDALILEQQEGFARGKSRAPGILWANGTINNTNLTMLMRGLNQKKNVDLVVAPSTTSRSGQQTKVEVIREFIYPTEYEPPELPNSIGGGNEVDFDTGLVSGSQSSFPVTPATPTSFEMKPVGVVLDVLPTVSEDRHYIDIAIKPSVTDFDGFVNYGTPITSPGSDAFGNPTTTVVTPNEILMPVFSVMKSETNLTVADGATLVIGGMLQESVQKVQDKVPILGDIPLAGRLFSSEVEAPVRTAVVFFVTVKVVDATGRTFSSR</sequence>
<evidence type="ECO:0000313" key="5">
    <source>
        <dbReference type="Proteomes" id="UP001371305"/>
    </source>
</evidence>